<dbReference type="EMBL" id="CABPSM010000017">
    <property type="protein sequence ID" value="VVE46830.1"/>
    <property type="molecule type" value="Genomic_DNA"/>
</dbReference>
<name>A0A5E4YEB8_9BURK</name>
<accession>A0A5E4YEB8</accession>
<organism evidence="1 2">
    <name type="scientific">Pandoraea horticolens</name>
    <dbReference type="NCBI Taxonomy" id="2508298"/>
    <lineage>
        <taxon>Bacteria</taxon>
        <taxon>Pseudomonadati</taxon>
        <taxon>Pseudomonadota</taxon>
        <taxon>Betaproteobacteria</taxon>
        <taxon>Burkholderiales</taxon>
        <taxon>Burkholderiaceae</taxon>
        <taxon>Pandoraea</taxon>
    </lineage>
</organism>
<keyword evidence="2" id="KW-1185">Reference proteome</keyword>
<dbReference type="PROSITE" id="PS51257">
    <property type="entry name" value="PROKAR_LIPOPROTEIN"/>
    <property type="match status" value="1"/>
</dbReference>
<dbReference type="Proteomes" id="UP000343317">
    <property type="component" value="Unassembled WGS sequence"/>
</dbReference>
<sequence>MFRSVIFVPMFGSVVGSVGGSLGSVIVGSGCLPPVMLPTVCPRPVTFAPSCASTTVNPLISESSISFATSTLTWVLLKLPSPETWILPPSMFPSTFSTRELIFAPASDV</sequence>
<proteinExistence type="predicted"/>
<dbReference type="AlphaFoldDB" id="A0A5E4YEB8"/>
<reference evidence="1 2" key="1">
    <citation type="submission" date="2019-08" db="EMBL/GenBank/DDBJ databases">
        <authorList>
            <person name="Peeters C."/>
        </authorList>
    </citation>
    <scope>NUCLEOTIDE SEQUENCE [LARGE SCALE GENOMIC DNA]</scope>
    <source>
        <strain evidence="1 2">LMG 31112</strain>
    </source>
</reference>
<protein>
    <submittedName>
        <fullName evidence="1">Uncharacterized protein</fullName>
    </submittedName>
</protein>
<gene>
    <name evidence="1" type="ORF">PHO31112_04452</name>
</gene>
<evidence type="ECO:0000313" key="1">
    <source>
        <dbReference type="EMBL" id="VVE46830.1"/>
    </source>
</evidence>
<evidence type="ECO:0000313" key="2">
    <source>
        <dbReference type="Proteomes" id="UP000343317"/>
    </source>
</evidence>